<gene>
    <name evidence="1" type="ORF">TSAR_000698</name>
</gene>
<name>A0A232EDJ1_9HYME</name>
<evidence type="ECO:0000313" key="1">
    <source>
        <dbReference type="EMBL" id="OXU16420.1"/>
    </source>
</evidence>
<dbReference type="PROSITE" id="PS51257">
    <property type="entry name" value="PROKAR_LIPOPROTEIN"/>
    <property type="match status" value="1"/>
</dbReference>
<reference evidence="1 2" key="1">
    <citation type="journal article" date="2017" name="Curr. Biol.">
        <title>The Evolution of Venom by Co-option of Single-Copy Genes.</title>
        <authorList>
            <person name="Martinson E.O."/>
            <person name="Mrinalini"/>
            <person name="Kelkar Y.D."/>
            <person name="Chang C.H."/>
            <person name="Werren J.H."/>
        </authorList>
    </citation>
    <scope>NUCLEOTIDE SEQUENCE [LARGE SCALE GENOMIC DNA]</scope>
    <source>
        <strain evidence="1 2">Alberta</strain>
        <tissue evidence="1">Whole body</tissue>
    </source>
</reference>
<proteinExistence type="predicted"/>
<organism evidence="1 2">
    <name type="scientific">Trichomalopsis sarcophagae</name>
    <dbReference type="NCBI Taxonomy" id="543379"/>
    <lineage>
        <taxon>Eukaryota</taxon>
        <taxon>Metazoa</taxon>
        <taxon>Ecdysozoa</taxon>
        <taxon>Arthropoda</taxon>
        <taxon>Hexapoda</taxon>
        <taxon>Insecta</taxon>
        <taxon>Pterygota</taxon>
        <taxon>Neoptera</taxon>
        <taxon>Endopterygota</taxon>
        <taxon>Hymenoptera</taxon>
        <taxon>Apocrita</taxon>
        <taxon>Proctotrupomorpha</taxon>
        <taxon>Chalcidoidea</taxon>
        <taxon>Pteromalidae</taxon>
        <taxon>Pteromalinae</taxon>
        <taxon>Trichomalopsis</taxon>
    </lineage>
</organism>
<sequence>MILTKGFGTPINGYIDCFSFILCRNQNPACFLGSCQKCGNFLRFEEHVSSVLYENKIEKLIFSVW</sequence>
<dbReference type="EMBL" id="NNAY01006265">
    <property type="protein sequence ID" value="OXU16420.1"/>
    <property type="molecule type" value="Genomic_DNA"/>
</dbReference>
<comment type="caution">
    <text evidence="1">The sequence shown here is derived from an EMBL/GenBank/DDBJ whole genome shotgun (WGS) entry which is preliminary data.</text>
</comment>
<dbReference type="Proteomes" id="UP000215335">
    <property type="component" value="Unassembled WGS sequence"/>
</dbReference>
<evidence type="ECO:0000313" key="2">
    <source>
        <dbReference type="Proteomes" id="UP000215335"/>
    </source>
</evidence>
<accession>A0A232EDJ1</accession>
<dbReference type="AlphaFoldDB" id="A0A232EDJ1"/>
<keyword evidence="2" id="KW-1185">Reference proteome</keyword>
<protein>
    <submittedName>
        <fullName evidence="1">Uncharacterized protein</fullName>
    </submittedName>
</protein>